<dbReference type="PANTHER" id="PTHR43708:SF5">
    <property type="entry name" value="CONSERVED EXPRESSED OXIDOREDUCTASE (EUROFUNG)-RELATED"/>
    <property type="match status" value="1"/>
</dbReference>
<dbReference type="GO" id="GO:0016491">
    <property type="term" value="F:oxidoreductase activity"/>
    <property type="evidence" value="ECO:0007669"/>
    <property type="project" value="UniProtKB-KW"/>
</dbReference>
<dbReference type="InterPro" id="IPR000683">
    <property type="entry name" value="Gfo/Idh/MocA-like_OxRdtase_N"/>
</dbReference>
<keyword evidence="6" id="KW-1185">Reference proteome</keyword>
<reference evidence="5 6" key="1">
    <citation type="submission" date="2017-02" db="EMBL/GenBank/DDBJ databases">
        <authorList>
            <person name="Peterson S.W."/>
        </authorList>
    </citation>
    <scope>NUCLEOTIDE SEQUENCE [LARGE SCALE GENOMIC DNA]</scope>
    <source>
        <strain evidence="5 6">P15</strain>
    </source>
</reference>
<dbReference type="InterPro" id="IPR036291">
    <property type="entry name" value="NAD(P)-bd_dom_sf"/>
</dbReference>
<sequence>MTTPLNVALIGYGYVGKVFHAPLLSHTPGFHLHTVVSRDAGKVHADLPHMRVVADAQQAFADPAIDLVVIASPNDSHASLALAALDHGKHVVVDKPFTVTVAEAESVIARARDRGRLVSVFQNRRWDADFLTVQQLVRDDVLGDIAELHSHFDRYRPQVQSRWRESAAAGAGLWFDLGPHLLDQAVQLFGMPLALQVDLALQRQDAQAPDYFHAQLRYRRCRVHLHAGSLVAANGLRFAVHGQRGSYQKHGLDGQEQALRAGTQPGEMGWGEDSESGRLELVDGEGHVSVQTLPSQPGDYRRYYQAMHAAMVDGTPPPVSAEQALALMRLIALGERSNAERRELTVA</sequence>
<proteinExistence type="inferred from homology"/>
<dbReference type="OrthoDB" id="9774191at2"/>
<dbReference type="AlphaFoldDB" id="A0A1T5JWU3"/>
<evidence type="ECO:0000313" key="6">
    <source>
        <dbReference type="Proteomes" id="UP000190341"/>
    </source>
</evidence>
<feature type="domain" description="Gfo/Idh/MocA-like oxidoreductase C-terminal" evidence="4">
    <location>
        <begin position="135"/>
        <end position="345"/>
    </location>
</feature>
<dbReference type="GO" id="GO:0000166">
    <property type="term" value="F:nucleotide binding"/>
    <property type="evidence" value="ECO:0007669"/>
    <property type="project" value="InterPro"/>
</dbReference>
<feature type="domain" description="Gfo/Idh/MocA-like oxidoreductase N-terminal" evidence="3">
    <location>
        <begin position="5"/>
        <end position="120"/>
    </location>
</feature>
<evidence type="ECO:0000259" key="4">
    <source>
        <dbReference type="Pfam" id="PF02894"/>
    </source>
</evidence>
<dbReference type="RefSeq" id="WP_079723483.1">
    <property type="nucleotide sequence ID" value="NZ_BMCL01000002.1"/>
</dbReference>
<comment type="similarity">
    <text evidence="1">Belongs to the Gfo/Idh/MocA family.</text>
</comment>
<evidence type="ECO:0000256" key="1">
    <source>
        <dbReference type="ARBA" id="ARBA00010928"/>
    </source>
</evidence>
<name>A0A1T5JWU3_9GAMM</name>
<keyword evidence="2" id="KW-0560">Oxidoreductase</keyword>
<organism evidence="5 6">
    <name type="scientific">Pseudoxanthomonas indica</name>
    <dbReference type="NCBI Taxonomy" id="428993"/>
    <lineage>
        <taxon>Bacteria</taxon>
        <taxon>Pseudomonadati</taxon>
        <taxon>Pseudomonadota</taxon>
        <taxon>Gammaproteobacteria</taxon>
        <taxon>Lysobacterales</taxon>
        <taxon>Lysobacteraceae</taxon>
        <taxon>Pseudoxanthomonas</taxon>
    </lineage>
</organism>
<dbReference type="NCBIfam" id="NF008607">
    <property type="entry name" value="PRK11579.1"/>
    <property type="match status" value="1"/>
</dbReference>
<dbReference type="Pfam" id="PF01408">
    <property type="entry name" value="GFO_IDH_MocA"/>
    <property type="match status" value="1"/>
</dbReference>
<dbReference type="Gene3D" id="3.40.50.720">
    <property type="entry name" value="NAD(P)-binding Rossmann-like Domain"/>
    <property type="match status" value="1"/>
</dbReference>
<dbReference type="Proteomes" id="UP000190341">
    <property type="component" value="Unassembled WGS sequence"/>
</dbReference>
<evidence type="ECO:0000256" key="2">
    <source>
        <dbReference type="ARBA" id="ARBA00023002"/>
    </source>
</evidence>
<protein>
    <submittedName>
        <fullName evidence="5">Predicted dehydrogenase</fullName>
    </submittedName>
</protein>
<dbReference type="InterPro" id="IPR051317">
    <property type="entry name" value="Gfo/Idh/MocA_oxidoreduct"/>
</dbReference>
<dbReference type="SUPFAM" id="SSF51735">
    <property type="entry name" value="NAD(P)-binding Rossmann-fold domains"/>
    <property type="match status" value="1"/>
</dbReference>
<dbReference type="EMBL" id="FUZV01000001">
    <property type="protein sequence ID" value="SKC55881.1"/>
    <property type="molecule type" value="Genomic_DNA"/>
</dbReference>
<dbReference type="Pfam" id="PF02894">
    <property type="entry name" value="GFO_IDH_MocA_C"/>
    <property type="match status" value="1"/>
</dbReference>
<accession>A0A1T5JWU3</accession>
<evidence type="ECO:0000313" key="5">
    <source>
        <dbReference type="EMBL" id="SKC55881.1"/>
    </source>
</evidence>
<evidence type="ECO:0000259" key="3">
    <source>
        <dbReference type="Pfam" id="PF01408"/>
    </source>
</evidence>
<gene>
    <name evidence="5" type="ORF">SAMN06296058_1153</name>
</gene>
<dbReference type="Gene3D" id="3.30.360.10">
    <property type="entry name" value="Dihydrodipicolinate Reductase, domain 2"/>
    <property type="match status" value="1"/>
</dbReference>
<dbReference type="PANTHER" id="PTHR43708">
    <property type="entry name" value="CONSERVED EXPRESSED OXIDOREDUCTASE (EUROFUNG)"/>
    <property type="match status" value="1"/>
</dbReference>
<dbReference type="InterPro" id="IPR004104">
    <property type="entry name" value="Gfo/Idh/MocA-like_OxRdtase_C"/>
</dbReference>
<dbReference type="STRING" id="428993.SAMN06296058_1153"/>